<keyword evidence="1" id="KW-0812">Transmembrane</keyword>
<proteinExistence type="predicted"/>
<keyword evidence="1" id="KW-1133">Transmembrane helix</keyword>
<evidence type="ECO:0000313" key="2">
    <source>
        <dbReference type="EMBL" id="RDB61066.1"/>
    </source>
</evidence>
<dbReference type="EMBL" id="PPTO01000001">
    <property type="protein sequence ID" value="RDB61066.1"/>
    <property type="molecule type" value="Genomic_DNA"/>
</dbReference>
<dbReference type="Proteomes" id="UP000253975">
    <property type="component" value="Unassembled WGS sequence"/>
</dbReference>
<dbReference type="AlphaFoldDB" id="A0A369LS31"/>
<evidence type="ECO:0000313" key="3">
    <source>
        <dbReference type="Proteomes" id="UP000253975"/>
    </source>
</evidence>
<name>A0A369LS31_9ACTN</name>
<dbReference type="RefSeq" id="WP_015760198.1">
    <property type="nucleotide sequence ID" value="NZ_DBEZRV010000029.1"/>
</dbReference>
<keyword evidence="1" id="KW-0472">Membrane</keyword>
<sequence length="90" mass="9792">MAGCKREVMEPSGREKVAAAAALVAGLVGMWFMLAYSYVYINCAVFPVAGALIAYAYDVAERTVAARKECCRKVETRRAYRAARASEYGA</sequence>
<protein>
    <submittedName>
        <fullName evidence="2">Uncharacterized protein</fullName>
    </submittedName>
</protein>
<evidence type="ECO:0000256" key="1">
    <source>
        <dbReference type="SAM" id="Phobius"/>
    </source>
</evidence>
<organism evidence="2 3">
    <name type="scientific">Slackia isoflavoniconvertens</name>
    <dbReference type="NCBI Taxonomy" id="572010"/>
    <lineage>
        <taxon>Bacteria</taxon>
        <taxon>Bacillati</taxon>
        <taxon>Actinomycetota</taxon>
        <taxon>Coriobacteriia</taxon>
        <taxon>Eggerthellales</taxon>
        <taxon>Eggerthellaceae</taxon>
        <taxon>Slackia</taxon>
    </lineage>
</organism>
<comment type="caution">
    <text evidence="2">The sequence shown here is derived from an EMBL/GenBank/DDBJ whole genome shotgun (WGS) entry which is preliminary data.</text>
</comment>
<accession>A0A369LS31</accession>
<feature type="transmembrane region" description="Helical" evidence="1">
    <location>
        <begin position="16"/>
        <end position="33"/>
    </location>
</feature>
<feature type="transmembrane region" description="Helical" evidence="1">
    <location>
        <begin position="39"/>
        <end position="57"/>
    </location>
</feature>
<reference evidence="2 3" key="1">
    <citation type="journal article" date="2018" name="Elife">
        <title>Discovery and characterization of a prevalent human gut bacterial enzyme sufficient for the inactivation of a family of plant toxins.</title>
        <authorList>
            <person name="Koppel N."/>
            <person name="Bisanz J.E."/>
            <person name="Pandelia M.E."/>
            <person name="Turnbaugh P.J."/>
            <person name="Balskus E.P."/>
        </authorList>
    </citation>
    <scope>NUCLEOTIDE SEQUENCE [LARGE SCALE GENOMIC DNA]</scope>
    <source>
        <strain evidence="2 3">OB21 GAM31</strain>
    </source>
</reference>
<gene>
    <name evidence="2" type="ORF">C1881_00640</name>
</gene>